<evidence type="ECO:0000313" key="3">
    <source>
        <dbReference type="Proteomes" id="UP000664815"/>
    </source>
</evidence>
<gene>
    <name evidence="2" type="ORF">J0H45_01685</name>
</gene>
<dbReference type="Gene3D" id="3.60.15.10">
    <property type="entry name" value="Ribonuclease Z/Hydroxyacylglutathione hydrolase-like"/>
    <property type="match status" value="1"/>
</dbReference>
<sequence length="236" mass="25294">AGVRKIHALGIARLDVLMVSHADNDHAGGVGAVRAAMPVDDWRGPPGMPLPAAGDNLAECAAGRRWQWDGVWFEYLHPHAGFPYLGNESSCVLRIATRHGAALLTGDIGQVIEEALVRRQRPSLQAEVVVAPHHGSGGSSLPMFVAATRARLVLVSAGHGNRFGHPRPEVVERWRGAGAEVLATPASGAVRVWLGEHGLQVRERRSWRRRLWDAAGRARAAVILSEDENTAAAPEG</sequence>
<dbReference type="EMBL" id="JAFKMG010000189">
    <property type="protein sequence ID" value="MBN8798059.1"/>
    <property type="molecule type" value="Genomic_DNA"/>
</dbReference>
<dbReference type="PANTHER" id="PTHR30619">
    <property type="entry name" value="DNA INTERNALIZATION/COMPETENCE PROTEIN COMEC/REC2"/>
    <property type="match status" value="1"/>
</dbReference>
<dbReference type="InterPro" id="IPR001279">
    <property type="entry name" value="Metallo-B-lactamas"/>
</dbReference>
<evidence type="ECO:0000259" key="1">
    <source>
        <dbReference type="Pfam" id="PF00753"/>
    </source>
</evidence>
<proteinExistence type="predicted"/>
<protein>
    <submittedName>
        <fullName evidence="2">DNA internalization-related competence protein ComEC/Rec2</fullName>
    </submittedName>
</protein>
<feature type="non-terminal residue" evidence="2">
    <location>
        <position position="1"/>
    </location>
</feature>
<dbReference type="Pfam" id="PF00753">
    <property type="entry name" value="Lactamase_B"/>
    <property type="match status" value="1"/>
</dbReference>
<dbReference type="Proteomes" id="UP000664815">
    <property type="component" value="Unassembled WGS sequence"/>
</dbReference>
<dbReference type="InterPro" id="IPR036866">
    <property type="entry name" value="RibonucZ/Hydroxyglut_hydro"/>
</dbReference>
<dbReference type="CDD" id="cd07731">
    <property type="entry name" value="ComA-like_MBL-fold"/>
    <property type="match status" value="1"/>
</dbReference>
<comment type="caution">
    <text evidence="2">The sequence shown here is derived from an EMBL/GenBank/DDBJ whole genome shotgun (WGS) entry which is preliminary data.</text>
</comment>
<dbReference type="SUPFAM" id="SSF56281">
    <property type="entry name" value="Metallo-hydrolase/oxidoreductase"/>
    <property type="match status" value="1"/>
</dbReference>
<dbReference type="PANTHER" id="PTHR30619:SF1">
    <property type="entry name" value="RECOMBINATION PROTEIN 2"/>
    <property type="match status" value="1"/>
</dbReference>
<evidence type="ECO:0000313" key="2">
    <source>
        <dbReference type="EMBL" id="MBN8798059.1"/>
    </source>
</evidence>
<feature type="domain" description="Metallo-beta-lactamase" evidence="1">
    <location>
        <begin position="7"/>
        <end position="159"/>
    </location>
</feature>
<organism evidence="2 3">
    <name type="scientific">Stenotrophomonas nitritireducens</name>
    <dbReference type="NCBI Taxonomy" id="83617"/>
    <lineage>
        <taxon>Bacteria</taxon>
        <taxon>Pseudomonadati</taxon>
        <taxon>Pseudomonadota</taxon>
        <taxon>Gammaproteobacteria</taxon>
        <taxon>Lysobacterales</taxon>
        <taxon>Lysobacteraceae</taxon>
        <taxon>Stenotrophomonas</taxon>
    </lineage>
</organism>
<name>A0A9D8PZ21_9GAMM</name>
<accession>A0A9D8PZ21</accession>
<dbReference type="AlphaFoldDB" id="A0A9D8PZ21"/>
<dbReference type="InterPro" id="IPR035681">
    <property type="entry name" value="ComA-like_MBL"/>
</dbReference>
<reference evidence="2" key="1">
    <citation type="submission" date="2021-02" db="EMBL/GenBank/DDBJ databases">
        <title>Thiocyanate and organic carbon inputs drive convergent selection for specific autotrophic Afipia and Thiobacillus strains within complex microbiomes.</title>
        <authorList>
            <person name="Huddy R.J."/>
            <person name="Sachdeva R."/>
            <person name="Kadzinga F."/>
            <person name="Kantor R.S."/>
            <person name="Harrison S.T.L."/>
            <person name="Banfield J.F."/>
        </authorList>
    </citation>
    <scope>NUCLEOTIDE SEQUENCE</scope>
    <source>
        <strain evidence="2">SCN18_10_11_15_R1_P_69_7</strain>
    </source>
</reference>
<dbReference type="InterPro" id="IPR052159">
    <property type="entry name" value="Competence_DNA_uptake"/>
</dbReference>